<evidence type="ECO:0000313" key="4">
    <source>
        <dbReference type="Proteomes" id="UP000447434"/>
    </source>
</evidence>
<name>A0A6A5PIH2_LUPAL</name>
<dbReference type="Proteomes" id="UP000447434">
    <property type="component" value="Chromosome 3"/>
</dbReference>
<dbReference type="PANTHER" id="PTHR33155:SF9">
    <property type="entry name" value="FANTASTIC FOUR-LIKE PROTEIN (DUF3049)"/>
    <property type="match status" value="1"/>
</dbReference>
<dbReference type="PANTHER" id="PTHR33155">
    <property type="entry name" value="FANTASTIC FOUR-LIKE PROTEIN (DUF3049)"/>
    <property type="match status" value="1"/>
</dbReference>
<keyword evidence="4" id="KW-1185">Reference proteome</keyword>
<comment type="caution">
    <text evidence="3">The sequence shown here is derived from an EMBL/GenBank/DDBJ whole genome shotgun (WGS) entry which is preliminary data.</text>
</comment>
<reference evidence="4" key="1">
    <citation type="journal article" date="2020" name="Nat. Commun.">
        <title>Genome sequence of the cluster root forming white lupin.</title>
        <authorList>
            <person name="Hufnagel B."/>
            <person name="Marques A."/>
            <person name="Soriano A."/>
            <person name="Marques L."/>
            <person name="Divol F."/>
            <person name="Doumas P."/>
            <person name="Sallet E."/>
            <person name="Mancinotti D."/>
            <person name="Carrere S."/>
            <person name="Marande W."/>
            <person name="Arribat S."/>
            <person name="Keller J."/>
            <person name="Huneau C."/>
            <person name="Blein T."/>
            <person name="Aime D."/>
            <person name="Laguerre M."/>
            <person name="Taylor J."/>
            <person name="Schubert V."/>
            <person name="Nelson M."/>
            <person name="Geu-Flores F."/>
            <person name="Crespi M."/>
            <person name="Gallardo-Guerrero K."/>
            <person name="Delaux P.-M."/>
            <person name="Salse J."/>
            <person name="Berges H."/>
            <person name="Guyot R."/>
            <person name="Gouzy J."/>
            <person name="Peret B."/>
        </authorList>
    </citation>
    <scope>NUCLEOTIDE SEQUENCE [LARGE SCALE GENOMIC DNA]</scope>
    <source>
        <strain evidence="4">cv. Amiga</strain>
    </source>
</reference>
<dbReference type="Pfam" id="PF11250">
    <property type="entry name" value="FAF"/>
    <property type="match status" value="1"/>
</dbReference>
<evidence type="ECO:0000256" key="2">
    <source>
        <dbReference type="SAM" id="MobiDB-lite"/>
    </source>
</evidence>
<sequence length="266" mass="30165">MSTWRSLQHIFENPLPENPTLLESLSWNKIKPLKPIDHSSSFTEIFGELHFKESPEPSPPSSCSCPLFTKIEHGKVSDTNQTPFSAYVPSTPITNSHTKSSDSFTSLNTESLNLCTEGLGSESCDGVEDLKSEINEWWETQKEKEGGEVNNNKHSYGECRTRSRVNGGEYPPPISCIGSSGKPWVSFMSYRNNGRFILRGIKIPTQELLHAQREDGRLMLHFVEPDEEFLEEEEYDDAEHESIGEDGEEIMGKENEKCVKEFNEEK</sequence>
<gene>
    <name evidence="3" type="ORF">Lalb_Chr03g0028141</name>
</gene>
<organism evidence="3 4">
    <name type="scientific">Lupinus albus</name>
    <name type="common">White lupine</name>
    <name type="synonym">Lupinus termis</name>
    <dbReference type="NCBI Taxonomy" id="3870"/>
    <lineage>
        <taxon>Eukaryota</taxon>
        <taxon>Viridiplantae</taxon>
        <taxon>Streptophyta</taxon>
        <taxon>Embryophyta</taxon>
        <taxon>Tracheophyta</taxon>
        <taxon>Spermatophyta</taxon>
        <taxon>Magnoliopsida</taxon>
        <taxon>eudicotyledons</taxon>
        <taxon>Gunneridae</taxon>
        <taxon>Pentapetalae</taxon>
        <taxon>rosids</taxon>
        <taxon>fabids</taxon>
        <taxon>Fabales</taxon>
        <taxon>Fabaceae</taxon>
        <taxon>Papilionoideae</taxon>
        <taxon>50 kb inversion clade</taxon>
        <taxon>genistoids sensu lato</taxon>
        <taxon>core genistoids</taxon>
        <taxon>Genisteae</taxon>
        <taxon>Lupinus</taxon>
    </lineage>
</organism>
<evidence type="ECO:0000313" key="3">
    <source>
        <dbReference type="EMBL" id="KAE9616753.1"/>
    </source>
</evidence>
<dbReference type="InterPro" id="IPR046431">
    <property type="entry name" value="FAF_dom"/>
</dbReference>
<proteinExistence type="inferred from homology"/>
<dbReference type="OrthoDB" id="676808at2759"/>
<evidence type="ECO:0000256" key="1">
    <source>
        <dbReference type="ARBA" id="ARBA00008690"/>
    </source>
</evidence>
<accession>A0A6A5PIH2</accession>
<dbReference type="InterPro" id="IPR021410">
    <property type="entry name" value="FAF"/>
</dbReference>
<comment type="similarity">
    <text evidence="1">Belongs to the fantastic four family.</text>
</comment>
<protein>
    <submittedName>
        <fullName evidence="3">Putative The fantastic four family protein</fullName>
    </submittedName>
</protein>
<dbReference type="EMBL" id="WOCE01000003">
    <property type="protein sequence ID" value="KAE9616753.1"/>
    <property type="molecule type" value="Genomic_DNA"/>
</dbReference>
<dbReference type="AlphaFoldDB" id="A0A6A5PIH2"/>
<feature type="region of interest" description="Disordered" evidence="2">
    <location>
        <begin position="230"/>
        <end position="249"/>
    </location>
</feature>